<dbReference type="Pfam" id="PF13546">
    <property type="entry name" value="DDE_5"/>
    <property type="match status" value="1"/>
</dbReference>
<dbReference type="InterPro" id="IPR012337">
    <property type="entry name" value="RNaseH-like_sf"/>
</dbReference>
<dbReference type="RefSeq" id="WP_150043078.1">
    <property type="nucleotide sequence ID" value="NZ_OW485601.1"/>
</dbReference>
<evidence type="ECO:0000313" key="2">
    <source>
        <dbReference type="EMBL" id="KAA5609812.1"/>
    </source>
</evidence>
<comment type="caution">
    <text evidence="2">The sequence shown here is derived from an EMBL/GenBank/DDBJ whole genome shotgun (WGS) entry which is preliminary data.</text>
</comment>
<feature type="domain" description="Transposase IS701-like DDE" evidence="1">
    <location>
        <begin position="23"/>
        <end position="272"/>
    </location>
</feature>
<dbReference type="SUPFAM" id="SSF53098">
    <property type="entry name" value="Ribonuclease H-like"/>
    <property type="match status" value="1"/>
</dbReference>
<organism evidence="2 3">
    <name type="scientific">Rhodovastum atsumiense</name>
    <dbReference type="NCBI Taxonomy" id="504468"/>
    <lineage>
        <taxon>Bacteria</taxon>
        <taxon>Pseudomonadati</taxon>
        <taxon>Pseudomonadota</taxon>
        <taxon>Alphaproteobacteria</taxon>
        <taxon>Acetobacterales</taxon>
        <taxon>Acetobacteraceae</taxon>
        <taxon>Rhodovastum</taxon>
    </lineage>
</organism>
<dbReference type="InterPro" id="IPR038721">
    <property type="entry name" value="IS701-like_DDE_dom"/>
</dbReference>
<dbReference type="AlphaFoldDB" id="A0A5M6INH9"/>
<reference evidence="2 3" key="1">
    <citation type="submission" date="2019-09" db="EMBL/GenBank/DDBJ databases">
        <title>Genome sequence of Rhodovastum atsumiense, a diverse member of the Acetobacteraceae family of non-sulfur purple photosynthetic bacteria.</title>
        <authorList>
            <person name="Meyer T."/>
            <person name="Kyndt J."/>
        </authorList>
    </citation>
    <scope>NUCLEOTIDE SEQUENCE [LARGE SCALE GENOMIC DNA]</scope>
    <source>
        <strain evidence="2 3">DSM 21279</strain>
    </source>
</reference>
<name>A0A5M6INH9_9PROT</name>
<protein>
    <submittedName>
        <fullName evidence="2">Transposase</fullName>
    </submittedName>
</protein>
<dbReference type="Gene3D" id="3.90.350.10">
    <property type="entry name" value="Transposase Inhibitor Protein From Tn5, Chain A, domain 1"/>
    <property type="match status" value="1"/>
</dbReference>
<dbReference type="OrthoDB" id="53473at2"/>
<evidence type="ECO:0000259" key="1">
    <source>
        <dbReference type="Pfam" id="PF13546"/>
    </source>
</evidence>
<keyword evidence="3" id="KW-1185">Reference proteome</keyword>
<accession>A0A5M6INH9</accession>
<dbReference type="Proteomes" id="UP000325255">
    <property type="component" value="Unassembled WGS sequence"/>
</dbReference>
<proteinExistence type="predicted"/>
<gene>
    <name evidence="2" type="ORF">F1189_22230</name>
</gene>
<sequence>MAKIDASSSTRTMEMWLLPFAAMFTQPSWLNAVALATGALLCLNRRTVCAALRAVDGGSDRGFSRFHRFLSRAEWSGLQGAKILLGLLQEAFVPEGEPLVIAVDDSVERRRGVRIRDKGIWRDAVRSSRGFFVKVAGLRWLSLQVMARPGFARRTWGLPFLTVLSRSEQTDARRTRRHQTLPEKATWAMRLVARWCPGRRLVMVGDGAYASLNVFWTLRDHAVCVARCRMDARFFNPPPPRKRGQKGRPRLVGTRQLTPRTRALRKATKWERMIIPGWRTKDGKAEREVDVVTGTALWSAHGKTMPVRWVLTRDPAGRAETRVFVCSDPGQSALQILTWYAMRWAVEPTFQEARRHLGFETQRQWSDRAIQRTTPLLLGLFSLVMLWAADLAARTGQLAMLGAAWYRKPDPTFVDCLAAVRRVLWTEEAVSPILWRDDYPTWRMRARTAENPRPLQQRLAELVSYAA</sequence>
<evidence type="ECO:0000313" key="3">
    <source>
        <dbReference type="Proteomes" id="UP000325255"/>
    </source>
</evidence>
<dbReference type="EMBL" id="VWPK01000043">
    <property type="protein sequence ID" value="KAA5609812.1"/>
    <property type="molecule type" value="Genomic_DNA"/>
</dbReference>